<dbReference type="PANTHER" id="PTHR33337:SF40">
    <property type="entry name" value="CENP-V_GFA DOMAIN-CONTAINING PROTEIN-RELATED"/>
    <property type="match status" value="1"/>
</dbReference>
<evidence type="ECO:0000256" key="3">
    <source>
        <dbReference type="ARBA" id="ARBA00022833"/>
    </source>
</evidence>
<proteinExistence type="inferred from homology"/>
<dbReference type="RefSeq" id="WP_089232110.1">
    <property type="nucleotide sequence ID" value="NZ_FZOY01000002.1"/>
</dbReference>
<dbReference type="Proteomes" id="UP000198426">
    <property type="component" value="Unassembled WGS sequence"/>
</dbReference>
<accession>A0A239EYT9</accession>
<reference evidence="6 7" key="1">
    <citation type="submission" date="2017-06" db="EMBL/GenBank/DDBJ databases">
        <authorList>
            <person name="Kim H.J."/>
            <person name="Triplett B.A."/>
        </authorList>
    </citation>
    <scope>NUCLEOTIDE SEQUENCE [LARGE SCALE GENOMIC DNA]</scope>
    <source>
        <strain evidence="6 7">DSM 29339</strain>
    </source>
</reference>
<organism evidence="6 7">
    <name type="scientific">Tropicimonas sediminicola</name>
    <dbReference type="NCBI Taxonomy" id="1031541"/>
    <lineage>
        <taxon>Bacteria</taxon>
        <taxon>Pseudomonadati</taxon>
        <taxon>Pseudomonadota</taxon>
        <taxon>Alphaproteobacteria</taxon>
        <taxon>Rhodobacterales</taxon>
        <taxon>Roseobacteraceae</taxon>
        <taxon>Tropicimonas</taxon>
    </lineage>
</organism>
<dbReference type="PROSITE" id="PS51891">
    <property type="entry name" value="CENP_V_GFA"/>
    <property type="match status" value="1"/>
</dbReference>
<dbReference type="EMBL" id="FZOY01000002">
    <property type="protein sequence ID" value="SNS49004.1"/>
    <property type="molecule type" value="Genomic_DNA"/>
</dbReference>
<dbReference type="GO" id="GO:0046872">
    <property type="term" value="F:metal ion binding"/>
    <property type="evidence" value="ECO:0007669"/>
    <property type="project" value="UniProtKB-KW"/>
</dbReference>
<sequence length="136" mass="15117">MAERGHCLCGAIRWEITGPRLWSAYCHCESCRRNCAAPVAAFFGVRNGDWRWTGQVPATYASAPGVTRFFCATCGTPVAYASEKYRGEMHFYAAGLDDPADYRPGFHVHHAEHLSWMMISDDLPRHPHGGNDGENA</sequence>
<feature type="domain" description="CENP-V/GFA" evidence="5">
    <location>
        <begin position="3"/>
        <end position="103"/>
    </location>
</feature>
<dbReference type="Gene3D" id="3.90.1590.10">
    <property type="entry name" value="glutathione-dependent formaldehyde- activating enzyme (gfa)"/>
    <property type="match status" value="1"/>
</dbReference>
<evidence type="ECO:0000259" key="5">
    <source>
        <dbReference type="PROSITE" id="PS51891"/>
    </source>
</evidence>
<evidence type="ECO:0000313" key="6">
    <source>
        <dbReference type="EMBL" id="SNS49004.1"/>
    </source>
</evidence>
<comment type="similarity">
    <text evidence="1">Belongs to the Gfa family.</text>
</comment>
<evidence type="ECO:0000256" key="2">
    <source>
        <dbReference type="ARBA" id="ARBA00022723"/>
    </source>
</evidence>
<dbReference type="InterPro" id="IPR006913">
    <property type="entry name" value="CENP-V/GFA"/>
</dbReference>
<protein>
    <submittedName>
        <fullName evidence="6">Uncharacterized conserved protein</fullName>
    </submittedName>
</protein>
<keyword evidence="3" id="KW-0862">Zinc</keyword>
<evidence type="ECO:0000256" key="4">
    <source>
        <dbReference type="ARBA" id="ARBA00023239"/>
    </source>
</evidence>
<dbReference type="GO" id="GO:0016846">
    <property type="term" value="F:carbon-sulfur lyase activity"/>
    <property type="evidence" value="ECO:0007669"/>
    <property type="project" value="InterPro"/>
</dbReference>
<evidence type="ECO:0000313" key="7">
    <source>
        <dbReference type="Proteomes" id="UP000198426"/>
    </source>
</evidence>
<dbReference type="OrthoDB" id="9807246at2"/>
<evidence type="ECO:0000256" key="1">
    <source>
        <dbReference type="ARBA" id="ARBA00005495"/>
    </source>
</evidence>
<dbReference type="AlphaFoldDB" id="A0A239EYT9"/>
<dbReference type="PANTHER" id="PTHR33337">
    <property type="entry name" value="GFA DOMAIN-CONTAINING PROTEIN"/>
    <property type="match status" value="1"/>
</dbReference>
<keyword evidence="2" id="KW-0479">Metal-binding</keyword>
<keyword evidence="7" id="KW-1185">Reference proteome</keyword>
<gene>
    <name evidence="6" type="ORF">SAMN05421757_102369</name>
</gene>
<dbReference type="SUPFAM" id="SSF51316">
    <property type="entry name" value="Mss4-like"/>
    <property type="match status" value="1"/>
</dbReference>
<dbReference type="InterPro" id="IPR011057">
    <property type="entry name" value="Mss4-like_sf"/>
</dbReference>
<name>A0A239EYT9_9RHOB</name>
<keyword evidence="4" id="KW-0456">Lyase</keyword>
<dbReference type="Pfam" id="PF04828">
    <property type="entry name" value="GFA"/>
    <property type="match status" value="1"/>
</dbReference>